<keyword evidence="2" id="KW-1133">Transmembrane helix</keyword>
<keyword evidence="2" id="KW-0472">Membrane</keyword>
<name>A0A4V3GHS6_9ACTN</name>
<dbReference type="OrthoDB" id="8099475at2"/>
<proteinExistence type="predicted"/>
<gene>
    <name evidence="4" type="ORF">EV653_2442</name>
</gene>
<dbReference type="SMART" id="SM00900">
    <property type="entry name" value="FMN_bind"/>
    <property type="match status" value="1"/>
</dbReference>
<feature type="transmembrane region" description="Helical" evidence="2">
    <location>
        <begin position="12"/>
        <end position="29"/>
    </location>
</feature>
<evidence type="ECO:0000256" key="1">
    <source>
        <dbReference type="SAM" id="MobiDB-lite"/>
    </source>
</evidence>
<feature type="domain" description="FMN-binding" evidence="3">
    <location>
        <begin position="67"/>
        <end position="144"/>
    </location>
</feature>
<organism evidence="4 5">
    <name type="scientific">Kribbella pratensis</name>
    <dbReference type="NCBI Taxonomy" id="2512112"/>
    <lineage>
        <taxon>Bacteria</taxon>
        <taxon>Bacillati</taxon>
        <taxon>Actinomycetota</taxon>
        <taxon>Actinomycetes</taxon>
        <taxon>Propionibacteriales</taxon>
        <taxon>Kribbellaceae</taxon>
        <taxon>Kribbella</taxon>
    </lineage>
</organism>
<feature type="region of interest" description="Disordered" evidence="1">
    <location>
        <begin position="46"/>
        <end position="65"/>
    </location>
</feature>
<evidence type="ECO:0000256" key="2">
    <source>
        <dbReference type="SAM" id="Phobius"/>
    </source>
</evidence>
<keyword evidence="2" id="KW-0812">Transmembrane</keyword>
<evidence type="ECO:0000313" key="5">
    <source>
        <dbReference type="Proteomes" id="UP000295146"/>
    </source>
</evidence>
<dbReference type="GO" id="GO:0016020">
    <property type="term" value="C:membrane"/>
    <property type="evidence" value="ECO:0007669"/>
    <property type="project" value="InterPro"/>
</dbReference>
<dbReference type="AlphaFoldDB" id="A0A4V3GHS6"/>
<keyword evidence="5" id="KW-1185">Reference proteome</keyword>
<accession>A0A4V3GHS6</accession>
<dbReference type="InterPro" id="IPR007329">
    <property type="entry name" value="FMN-bd"/>
</dbReference>
<dbReference type="Proteomes" id="UP000295146">
    <property type="component" value="Unassembled WGS sequence"/>
</dbReference>
<protein>
    <submittedName>
        <fullName evidence="4">Uncharacterized protein with FMN-binding domain</fullName>
    </submittedName>
</protein>
<comment type="caution">
    <text evidence="4">The sequence shown here is derived from an EMBL/GenBank/DDBJ whole genome shotgun (WGS) entry which is preliminary data.</text>
</comment>
<evidence type="ECO:0000313" key="4">
    <source>
        <dbReference type="EMBL" id="TDW77277.1"/>
    </source>
</evidence>
<dbReference type="Gene3D" id="3.90.1010.20">
    <property type="match status" value="1"/>
</dbReference>
<dbReference type="GO" id="GO:0010181">
    <property type="term" value="F:FMN binding"/>
    <property type="evidence" value="ECO:0007669"/>
    <property type="project" value="InterPro"/>
</dbReference>
<dbReference type="EMBL" id="SODP01000001">
    <property type="protein sequence ID" value="TDW77277.1"/>
    <property type="molecule type" value="Genomic_DNA"/>
</dbReference>
<evidence type="ECO:0000259" key="3">
    <source>
        <dbReference type="SMART" id="SM00900"/>
    </source>
</evidence>
<reference evidence="4 5" key="1">
    <citation type="submission" date="2019-03" db="EMBL/GenBank/DDBJ databases">
        <title>Genomic Encyclopedia of Type Strains, Phase III (KMG-III): the genomes of soil and plant-associated and newly described type strains.</title>
        <authorList>
            <person name="Whitman W."/>
        </authorList>
    </citation>
    <scope>NUCLEOTIDE SEQUENCE [LARGE SCALE GENOMIC DNA]</scope>
    <source>
        <strain evidence="4 5">VKM Ac-2573</strain>
    </source>
</reference>
<dbReference type="Pfam" id="PF04205">
    <property type="entry name" value="FMN_bind"/>
    <property type="match status" value="1"/>
</dbReference>
<sequence length="150" mass="15763">MTAHSERLRRNLLVGGGTGVLLVVLFLFPTSRNHVSSRPVVTATPGVVSTSSGTGDLTANGTSEGTRYGPVQVRITIRSHRLVGVNALVYPSSGGRDREISSFALPQLEQEAISAQSAHIDTVSGATFTSDGYRRSLQSALDAAHFRAAG</sequence>
<dbReference type="RefSeq" id="WP_134101603.1">
    <property type="nucleotide sequence ID" value="NZ_SODP01000001.1"/>
</dbReference>
<feature type="compositionally biased region" description="Polar residues" evidence="1">
    <location>
        <begin position="47"/>
        <end position="65"/>
    </location>
</feature>